<evidence type="ECO:0000256" key="2">
    <source>
        <dbReference type="ARBA" id="ARBA00022598"/>
    </source>
</evidence>
<name>A0A9W6BFN3_9CHLO</name>
<accession>A0A9W6BFN3</accession>
<reference evidence="8 9" key="1">
    <citation type="journal article" date="2023" name="Commun. Biol.">
        <title>Reorganization of the ancestral sex-determining regions during the evolution of trioecy in Pleodorina starrii.</title>
        <authorList>
            <person name="Takahashi K."/>
            <person name="Suzuki S."/>
            <person name="Kawai-Toyooka H."/>
            <person name="Yamamoto K."/>
            <person name="Hamaji T."/>
            <person name="Ootsuki R."/>
            <person name="Yamaguchi H."/>
            <person name="Kawachi M."/>
            <person name="Higashiyama T."/>
            <person name="Nozaki H."/>
        </authorList>
    </citation>
    <scope>NUCLEOTIDE SEQUENCE [LARGE SCALE GENOMIC DNA]</scope>
    <source>
        <strain evidence="8 9">NIES-4479</strain>
    </source>
</reference>
<feature type="compositionally biased region" description="Low complexity" evidence="7">
    <location>
        <begin position="311"/>
        <end position="324"/>
    </location>
</feature>
<feature type="region of interest" description="Disordered" evidence="7">
    <location>
        <begin position="302"/>
        <end position="347"/>
    </location>
</feature>
<dbReference type="GO" id="GO:0004326">
    <property type="term" value="F:tetrahydrofolylpolyglutamate synthase activity"/>
    <property type="evidence" value="ECO:0007669"/>
    <property type="project" value="InterPro"/>
</dbReference>
<dbReference type="GO" id="GO:0046872">
    <property type="term" value="F:metal ion binding"/>
    <property type="evidence" value="ECO:0007669"/>
    <property type="project" value="UniProtKB-KW"/>
</dbReference>
<dbReference type="OrthoDB" id="5212574at2759"/>
<keyword evidence="5" id="KW-0067">ATP-binding</keyword>
<dbReference type="Proteomes" id="UP001165080">
    <property type="component" value="Unassembled WGS sequence"/>
</dbReference>
<dbReference type="InterPro" id="IPR036615">
    <property type="entry name" value="Mur_ligase_C_dom_sf"/>
</dbReference>
<dbReference type="SUPFAM" id="SSF53623">
    <property type="entry name" value="MurD-like peptide ligases, catalytic domain"/>
    <property type="match status" value="1"/>
</dbReference>
<dbReference type="SUPFAM" id="SSF53244">
    <property type="entry name" value="MurD-like peptide ligases, peptide-binding domain"/>
    <property type="match status" value="1"/>
</dbReference>
<keyword evidence="6" id="KW-0460">Magnesium</keyword>
<evidence type="ECO:0000256" key="7">
    <source>
        <dbReference type="SAM" id="MobiDB-lite"/>
    </source>
</evidence>
<keyword evidence="4" id="KW-0547">Nucleotide-binding</keyword>
<dbReference type="Gene3D" id="3.90.190.20">
    <property type="entry name" value="Mur ligase, C-terminal domain"/>
    <property type="match status" value="1"/>
</dbReference>
<dbReference type="Gene3D" id="3.40.1190.10">
    <property type="entry name" value="Mur-like, catalytic domain"/>
    <property type="match status" value="1"/>
</dbReference>
<keyword evidence="9" id="KW-1185">Reference proteome</keyword>
<proteinExistence type="inferred from homology"/>
<evidence type="ECO:0000256" key="4">
    <source>
        <dbReference type="ARBA" id="ARBA00022741"/>
    </source>
</evidence>
<evidence type="ECO:0000256" key="5">
    <source>
        <dbReference type="ARBA" id="ARBA00022840"/>
    </source>
</evidence>
<sequence>MIVACSGARRRVPSLRSLTTTPSASASNTAADLLDDLINYERSGIPPAAGTAGSSRFDLGRMHRLLAALGNPHLGLKAVHVAGSKGKGSTATLVAHTLATAGYRPGLYTSPHLLALEERIAVAHPGAASPTPTPIASDDLAFLLGRFGGAIRGRAEAEGGRLSHFEVVTALAFRYFADCSVDVAVVETGLGGVTDATNVFPPPNLQSAVITGLGLEHVEALGGSLASIAAAKAGIARRGRPLVLGRQVHSEAVEVVVREAEVAGCGPLVRAEESVLVRSHGMELHPEALGQAIRERLTLQLLPEPDSETNTTSTTTSSSSSSSAAGGGGSGSGSGGGGGDLDVTVGLVGPHQHDNVATAVATVRVLRRQGWVLPDEALVAGLREAHLPGRFQVVKLPGPDGPWVVLDGAHTAESAAALAASLRTAFPGPAATTTTTSSDRYPSGAGSGAAGGGGGGVGAPVALVLAMADDKDHRGVVAALRGVQPRVAVFTSVPIAGSYRRAAAPGTLAGHWQAAAILAPPSSRPFRCRELVQASLGAAFEKARQELRGVRAGLGLGPGVGPPGVILVTGSLHAVAEAHKLPELQPLLRAGW</sequence>
<evidence type="ECO:0000313" key="9">
    <source>
        <dbReference type="Proteomes" id="UP001165080"/>
    </source>
</evidence>
<protein>
    <recommendedName>
        <fullName evidence="10">Mur ligase central domain-containing protein</fullName>
    </recommendedName>
</protein>
<keyword evidence="3" id="KW-0479">Metal-binding</keyword>
<dbReference type="GO" id="GO:0005737">
    <property type="term" value="C:cytoplasm"/>
    <property type="evidence" value="ECO:0007669"/>
    <property type="project" value="TreeGrafter"/>
</dbReference>
<evidence type="ECO:0008006" key="10">
    <source>
        <dbReference type="Google" id="ProtNLM"/>
    </source>
</evidence>
<dbReference type="NCBIfam" id="TIGR01499">
    <property type="entry name" value="folC"/>
    <property type="match status" value="1"/>
</dbReference>
<dbReference type="PANTHER" id="PTHR11136:SF0">
    <property type="entry name" value="DIHYDROFOLATE SYNTHETASE-RELATED"/>
    <property type="match status" value="1"/>
</dbReference>
<feature type="region of interest" description="Disordered" evidence="7">
    <location>
        <begin position="427"/>
        <end position="454"/>
    </location>
</feature>
<dbReference type="GO" id="GO:0005524">
    <property type="term" value="F:ATP binding"/>
    <property type="evidence" value="ECO:0007669"/>
    <property type="project" value="UniProtKB-KW"/>
</dbReference>
<organism evidence="8 9">
    <name type="scientific">Pleodorina starrii</name>
    <dbReference type="NCBI Taxonomy" id="330485"/>
    <lineage>
        <taxon>Eukaryota</taxon>
        <taxon>Viridiplantae</taxon>
        <taxon>Chlorophyta</taxon>
        <taxon>core chlorophytes</taxon>
        <taxon>Chlorophyceae</taxon>
        <taxon>CS clade</taxon>
        <taxon>Chlamydomonadales</taxon>
        <taxon>Volvocaceae</taxon>
        <taxon>Pleodorina</taxon>
    </lineage>
</organism>
<evidence type="ECO:0000256" key="6">
    <source>
        <dbReference type="ARBA" id="ARBA00022842"/>
    </source>
</evidence>
<evidence type="ECO:0000313" key="8">
    <source>
        <dbReference type="EMBL" id="GLC51244.1"/>
    </source>
</evidence>
<feature type="compositionally biased region" description="Gly residues" evidence="7">
    <location>
        <begin position="445"/>
        <end position="454"/>
    </location>
</feature>
<evidence type="ECO:0000256" key="3">
    <source>
        <dbReference type="ARBA" id="ARBA00022723"/>
    </source>
</evidence>
<dbReference type="PANTHER" id="PTHR11136">
    <property type="entry name" value="FOLYLPOLYGLUTAMATE SYNTHASE-RELATED"/>
    <property type="match status" value="1"/>
</dbReference>
<keyword evidence="2" id="KW-0436">Ligase</keyword>
<comment type="similarity">
    <text evidence="1">Belongs to the folylpolyglutamate synthase family.</text>
</comment>
<dbReference type="EMBL" id="BRXU01000004">
    <property type="protein sequence ID" value="GLC51244.1"/>
    <property type="molecule type" value="Genomic_DNA"/>
</dbReference>
<dbReference type="GO" id="GO:0008841">
    <property type="term" value="F:dihydrofolate synthase activity"/>
    <property type="evidence" value="ECO:0007669"/>
    <property type="project" value="TreeGrafter"/>
</dbReference>
<evidence type="ECO:0000256" key="1">
    <source>
        <dbReference type="ARBA" id="ARBA00008276"/>
    </source>
</evidence>
<gene>
    <name evidence="8" type="primary">PLEST007184</name>
    <name evidence="8" type="ORF">PLESTB_000481700</name>
</gene>
<dbReference type="InterPro" id="IPR001645">
    <property type="entry name" value="Folylpolyglutamate_synth"/>
</dbReference>
<comment type="caution">
    <text evidence="8">The sequence shown here is derived from an EMBL/GenBank/DDBJ whole genome shotgun (WGS) entry which is preliminary data.</text>
</comment>
<feature type="compositionally biased region" description="Low complexity" evidence="7">
    <location>
        <begin position="427"/>
        <end position="444"/>
    </location>
</feature>
<dbReference type="AlphaFoldDB" id="A0A9W6BFN3"/>
<dbReference type="InterPro" id="IPR036565">
    <property type="entry name" value="Mur-like_cat_sf"/>
</dbReference>
<feature type="compositionally biased region" description="Gly residues" evidence="7">
    <location>
        <begin position="325"/>
        <end position="340"/>
    </location>
</feature>